<dbReference type="Gene3D" id="3.40.50.300">
    <property type="entry name" value="P-loop containing nucleotide triphosphate hydrolases"/>
    <property type="match status" value="1"/>
</dbReference>
<dbReference type="EMBL" id="SOFG01000011">
    <property type="protein sequence ID" value="TFB86886.1"/>
    <property type="molecule type" value="Genomic_DNA"/>
</dbReference>
<organism evidence="3 4">
    <name type="scientific">Cryobacterium algoricola</name>
    <dbReference type="NCBI Taxonomy" id="1259183"/>
    <lineage>
        <taxon>Bacteria</taxon>
        <taxon>Bacillati</taxon>
        <taxon>Actinomycetota</taxon>
        <taxon>Actinomycetes</taxon>
        <taxon>Micrococcales</taxon>
        <taxon>Microbacteriaceae</taxon>
        <taxon>Cryobacterium</taxon>
    </lineage>
</organism>
<dbReference type="PANTHER" id="PTHR43384">
    <property type="entry name" value="SEPTUM SITE-DETERMINING PROTEIN MIND HOMOLOG, CHLOROPLASTIC-RELATED"/>
    <property type="match status" value="1"/>
</dbReference>
<keyword evidence="1" id="KW-0547">Nucleotide-binding</keyword>
<dbReference type="PANTHER" id="PTHR43384:SF6">
    <property type="entry name" value="SEPTUM SITE-DETERMINING PROTEIN MIND HOMOLOG, CHLOROPLASTIC"/>
    <property type="match status" value="1"/>
</dbReference>
<evidence type="ECO:0000313" key="4">
    <source>
        <dbReference type="Proteomes" id="UP000297608"/>
    </source>
</evidence>
<dbReference type="InterPro" id="IPR027417">
    <property type="entry name" value="P-loop_NTPase"/>
</dbReference>
<reference evidence="3 4" key="1">
    <citation type="submission" date="2019-03" db="EMBL/GenBank/DDBJ databases">
        <title>Genomics of glacier-inhabiting Cryobacterium strains.</title>
        <authorList>
            <person name="Liu Q."/>
            <person name="Xin Y.-H."/>
        </authorList>
    </citation>
    <scope>NUCLEOTIDE SEQUENCE [LARGE SCALE GENOMIC DNA]</scope>
    <source>
        <strain evidence="3 4">MDB2-B</strain>
    </source>
</reference>
<keyword evidence="4" id="KW-1185">Reference proteome</keyword>
<dbReference type="RefSeq" id="WP_134533860.1">
    <property type="nucleotide sequence ID" value="NZ_SOFG01000011.1"/>
</dbReference>
<evidence type="ECO:0000256" key="2">
    <source>
        <dbReference type="ARBA" id="ARBA00022840"/>
    </source>
</evidence>
<name>A0ABY2IBD2_9MICO</name>
<sequence length="315" mass="33239">MLREPLDDLGIVAITPPPKQATRGLRGLLARLGFHPEPGRSEQRDLQLAEQLRRDEETIRQATWTRAVSVLVANQKGGVGKTPTAIITGGVLAAVRGGSVCIMEVSDDPGALMFRAEGNPNRGIGELVRDITTIGSAGQLAGYTAPQTSFASVIGTVGRRPRLTAGDVIAVAAVVDRYYGIRVMDSGNQPSSSAFQGAIDTADALIIPVFNAGDAVLEAVALLDVLRAAGGKAESLANRAIILRLTDGRPENPKVVDRVGRIIDAAEVSHVFEIPYDAHIAERGQITLAHLDPGTYRAFATASAAVVRSLQDSVR</sequence>
<evidence type="ECO:0000256" key="1">
    <source>
        <dbReference type="ARBA" id="ARBA00022741"/>
    </source>
</evidence>
<proteinExistence type="predicted"/>
<protein>
    <recommendedName>
        <fullName evidence="5">CobQ/CobB/MinD/ParA nucleotide binding domain-containing protein</fullName>
    </recommendedName>
</protein>
<dbReference type="SUPFAM" id="SSF52540">
    <property type="entry name" value="P-loop containing nucleoside triphosphate hydrolases"/>
    <property type="match status" value="1"/>
</dbReference>
<evidence type="ECO:0008006" key="5">
    <source>
        <dbReference type="Google" id="ProtNLM"/>
    </source>
</evidence>
<gene>
    <name evidence="3" type="ORF">E3O44_06890</name>
</gene>
<dbReference type="InterPro" id="IPR050625">
    <property type="entry name" value="ParA/MinD_ATPase"/>
</dbReference>
<accession>A0ABY2IBD2</accession>
<dbReference type="Proteomes" id="UP000297608">
    <property type="component" value="Unassembled WGS sequence"/>
</dbReference>
<comment type="caution">
    <text evidence="3">The sequence shown here is derived from an EMBL/GenBank/DDBJ whole genome shotgun (WGS) entry which is preliminary data.</text>
</comment>
<keyword evidence="2" id="KW-0067">ATP-binding</keyword>
<evidence type="ECO:0000313" key="3">
    <source>
        <dbReference type="EMBL" id="TFB86886.1"/>
    </source>
</evidence>